<evidence type="ECO:0000256" key="1">
    <source>
        <dbReference type="ARBA" id="ARBA00001947"/>
    </source>
</evidence>
<evidence type="ECO:0000256" key="4">
    <source>
        <dbReference type="ARBA" id="ARBA00022833"/>
    </source>
</evidence>
<reference evidence="6 7" key="1">
    <citation type="journal article" date="2011" name="J. Bacteriol.">
        <title>Complete genome sequence of Amycolicicoccus subflavus DQS3-9A1T, an actinomycete isolated from crude oil-polluted soil.</title>
        <authorList>
            <person name="Cai M."/>
            <person name="Chen W.M."/>
            <person name="Nie Y."/>
            <person name="Chi C.Q."/>
            <person name="Wang Y.N."/>
            <person name="Tang Y.Q."/>
            <person name="Li G.Y."/>
            <person name="Wu X.L."/>
        </authorList>
    </citation>
    <scope>NUCLEOTIDE SEQUENCE [LARGE SCALE GENOMIC DNA]</scope>
    <source>
        <strain evidence="7">DSM 45089 / DQS3-9A1</strain>
    </source>
</reference>
<dbReference type="RefSeq" id="WP_013809149.1">
    <property type="nucleotide sequence ID" value="NC_015564.1"/>
</dbReference>
<proteinExistence type="inferred from homology"/>
<sequence length="238" mass="25040">MNDLSRTHWNDIAEQPIVLLPLGSVEQHGPHLPLYTDTAIAMAVANGVAGRMSGKSYVAPALFYGSSGEHQSFPGTVSIGQDALKVMLIELVRSLSHWASRVVVINAHGGNVRALAAAVKQMRYEGHIVAWAACATENVDAHAGYTETSLMLHLDPGSVDLSRAEAGNTAPIGELLSQIIAGGVAAVSPNGVLGDPRGATAEEGARVLECMITEITQRVDAGEPDSKGFLTLPDRSWV</sequence>
<keyword evidence="2" id="KW-0479">Metal-binding</keyword>
<gene>
    <name evidence="6" type="ordered locus">AS9A_4368</name>
</gene>
<dbReference type="STRING" id="443218.AS9A_4368"/>
<dbReference type="SUPFAM" id="SSF102215">
    <property type="entry name" value="Creatininase"/>
    <property type="match status" value="1"/>
</dbReference>
<dbReference type="HOGENOM" id="CLU_055029_3_1_11"/>
<dbReference type="GO" id="GO:0046872">
    <property type="term" value="F:metal ion binding"/>
    <property type="evidence" value="ECO:0007669"/>
    <property type="project" value="UniProtKB-KW"/>
</dbReference>
<keyword evidence="4" id="KW-0862">Zinc</keyword>
<dbReference type="Proteomes" id="UP000009235">
    <property type="component" value="Chromosome"/>
</dbReference>
<dbReference type="InterPro" id="IPR024087">
    <property type="entry name" value="Creatininase-like_sf"/>
</dbReference>
<comment type="cofactor">
    <cofactor evidence="1">
        <name>Zn(2+)</name>
        <dbReference type="ChEBI" id="CHEBI:29105"/>
    </cofactor>
</comment>
<dbReference type="KEGG" id="asd:AS9A_4368"/>
<dbReference type="AlphaFoldDB" id="F6EM20"/>
<comment type="similarity">
    <text evidence="5">Belongs to the creatininase superfamily.</text>
</comment>
<dbReference type="InterPro" id="IPR023871">
    <property type="entry name" value="MftE"/>
</dbReference>
<dbReference type="PANTHER" id="PTHR35005">
    <property type="entry name" value="3-DEHYDRO-SCYLLO-INOSOSE HYDROLASE"/>
    <property type="match status" value="1"/>
</dbReference>
<protein>
    <submittedName>
        <fullName evidence="6">Creatininase</fullName>
    </submittedName>
</protein>
<dbReference type="NCBIfam" id="TIGR03964">
    <property type="entry name" value="mycofact_creat"/>
    <property type="match status" value="1"/>
</dbReference>
<dbReference type="PANTHER" id="PTHR35005:SF1">
    <property type="entry name" value="2-AMINO-5-FORMYLAMINO-6-RIBOSYLAMINOPYRIMIDIN-4(3H)-ONE 5'-MONOPHOSPHATE DEFORMYLASE"/>
    <property type="match status" value="1"/>
</dbReference>
<accession>F6EM20</accession>
<organism evidence="6 7">
    <name type="scientific">Hoyosella subflava (strain DSM 45089 / JCM 17490 / NBRC 109087 / DQS3-9A1)</name>
    <name type="common">Amycolicicoccus subflavus</name>
    <dbReference type="NCBI Taxonomy" id="443218"/>
    <lineage>
        <taxon>Bacteria</taxon>
        <taxon>Bacillati</taxon>
        <taxon>Actinomycetota</taxon>
        <taxon>Actinomycetes</taxon>
        <taxon>Mycobacteriales</taxon>
        <taxon>Hoyosellaceae</taxon>
        <taxon>Hoyosella</taxon>
    </lineage>
</organism>
<evidence type="ECO:0000256" key="2">
    <source>
        <dbReference type="ARBA" id="ARBA00022723"/>
    </source>
</evidence>
<evidence type="ECO:0000313" key="7">
    <source>
        <dbReference type="Proteomes" id="UP000009235"/>
    </source>
</evidence>
<keyword evidence="7" id="KW-1185">Reference proteome</keyword>
<name>F6EM20_HOYSD</name>
<dbReference type="EMBL" id="CP002786">
    <property type="protein sequence ID" value="AEF42801.1"/>
    <property type="molecule type" value="Genomic_DNA"/>
</dbReference>
<keyword evidence="3" id="KW-0378">Hydrolase</keyword>
<evidence type="ECO:0000256" key="5">
    <source>
        <dbReference type="ARBA" id="ARBA00024029"/>
    </source>
</evidence>
<dbReference type="Gene3D" id="3.40.50.10310">
    <property type="entry name" value="Creatininase"/>
    <property type="match status" value="1"/>
</dbReference>
<dbReference type="GO" id="GO:0016811">
    <property type="term" value="F:hydrolase activity, acting on carbon-nitrogen (but not peptide) bonds, in linear amides"/>
    <property type="evidence" value="ECO:0007669"/>
    <property type="project" value="TreeGrafter"/>
</dbReference>
<dbReference type="eggNOG" id="COG1402">
    <property type="taxonomic scope" value="Bacteria"/>
</dbReference>
<dbReference type="Pfam" id="PF02633">
    <property type="entry name" value="Creatininase"/>
    <property type="match status" value="1"/>
</dbReference>
<dbReference type="GO" id="GO:0009231">
    <property type="term" value="P:riboflavin biosynthetic process"/>
    <property type="evidence" value="ECO:0007669"/>
    <property type="project" value="TreeGrafter"/>
</dbReference>
<dbReference type="InterPro" id="IPR003785">
    <property type="entry name" value="Creatininase/forma_Hydrolase"/>
</dbReference>
<evidence type="ECO:0000313" key="6">
    <source>
        <dbReference type="EMBL" id="AEF42801.1"/>
    </source>
</evidence>
<evidence type="ECO:0000256" key="3">
    <source>
        <dbReference type="ARBA" id="ARBA00022801"/>
    </source>
</evidence>
<dbReference type="OrthoDB" id="9801445at2"/>